<reference evidence="2" key="2">
    <citation type="submission" date="2011-08" db="EMBL/GenBank/DDBJ databases">
        <title>The genomic sequence of the Chinese hamster ovary CHO-K1 cell line.</title>
        <authorList>
            <person name="Xu X."/>
            <person name="Nagarajan H."/>
            <person name="Lewis N.E."/>
            <person name="Pan S."/>
            <person name="Cai Z."/>
            <person name="Liu X."/>
            <person name="Chen W."/>
            <person name="Xie M."/>
            <person name="Wang W."/>
            <person name="Hammond S."/>
            <person name="Andersen M.R."/>
            <person name="Neff N."/>
            <person name="Passarelli B."/>
            <person name="Koh W."/>
            <person name="Fan C.H."/>
            <person name="Wang J."/>
            <person name="Gui Y."/>
            <person name="Lee K.H."/>
            <person name="Betenbaugh M.J."/>
            <person name="Quake S.R."/>
            <person name="Famili I."/>
            <person name="Palsson B.O."/>
            <person name="Wang J."/>
        </authorList>
    </citation>
    <scope>NUCLEOTIDE SEQUENCE</scope>
</reference>
<dbReference type="EMBL" id="KE680310">
    <property type="protein sequence ID" value="ERE72679.1"/>
    <property type="molecule type" value="Genomic_DNA"/>
</dbReference>
<feature type="transmembrane region" description="Helical" evidence="1">
    <location>
        <begin position="12"/>
        <end position="34"/>
    </location>
</feature>
<evidence type="ECO:0000256" key="1">
    <source>
        <dbReference type="SAM" id="Phobius"/>
    </source>
</evidence>
<dbReference type="Proteomes" id="UP000001075">
    <property type="component" value="Unassembled WGS sequence"/>
</dbReference>
<reference evidence="3" key="4">
    <citation type="submission" date="2013-03" db="EMBL/GenBank/DDBJ databases">
        <title>Chinese hamster genome sequenced from sorted chromosomes.</title>
        <authorList>
            <person name="Brinkrolf K."/>
            <person name="Rupp O."/>
            <person name="Laux H."/>
            <person name="Kollin F."/>
            <person name="Ernst W."/>
            <person name="Linke B."/>
            <person name="Kofler R."/>
            <person name="Romand S."/>
            <person name="Hesse F."/>
            <person name="Budach W.E."/>
            <person name="Galosy S."/>
            <person name="Muller D."/>
            <person name="Noll T."/>
            <person name="Wienberg J."/>
            <person name="Jostock T."/>
            <person name="Leonard M."/>
            <person name="Grillari J."/>
            <person name="Tauch A."/>
            <person name="Goesmann A."/>
            <person name="Helk B."/>
            <person name="Mott J.E."/>
            <person name="Puehler A."/>
            <person name="Borth N."/>
        </authorList>
    </citation>
    <scope>NUCLEOTIDE SEQUENCE</scope>
    <source>
        <strain evidence="3">17A/GY</strain>
    </source>
</reference>
<keyword evidence="1" id="KW-0472">Membrane</keyword>
<organism evidence="2 4">
    <name type="scientific">Cricetulus griseus</name>
    <name type="common">Chinese hamster</name>
    <name type="synonym">Cricetulus barabensis griseus</name>
    <dbReference type="NCBI Taxonomy" id="10029"/>
    <lineage>
        <taxon>Eukaryota</taxon>
        <taxon>Metazoa</taxon>
        <taxon>Chordata</taxon>
        <taxon>Craniata</taxon>
        <taxon>Vertebrata</taxon>
        <taxon>Euteleostomi</taxon>
        <taxon>Mammalia</taxon>
        <taxon>Eutheria</taxon>
        <taxon>Euarchontoglires</taxon>
        <taxon>Glires</taxon>
        <taxon>Rodentia</taxon>
        <taxon>Myomorpha</taxon>
        <taxon>Muroidea</taxon>
        <taxon>Cricetidae</taxon>
        <taxon>Cricetinae</taxon>
        <taxon>Cricetulus</taxon>
    </lineage>
</organism>
<reference evidence="4" key="1">
    <citation type="journal article" date="2011" name="Nat. Biotechnol.">
        <title>The genomic sequence of the Chinese hamster ovary (CHO)-K1 cell line.</title>
        <authorList>
            <person name="Xu X."/>
            <person name="Nagarajan H."/>
            <person name="Lewis N.E."/>
            <person name="Pan S."/>
            <person name="Cai Z."/>
            <person name="Liu X."/>
            <person name="Chen W."/>
            <person name="Xie M."/>
            <person name="Wang W."/>
            <person name="Hammond S."/>
            <person name="Andersen M.R."/>
            <person name="Neff N."/>
            <person name="Passarelli B."/>
            <person name="Koh W."/>
            <person name="Fan H.C."/>
            <person name="Wang J."/>
            <person name="Gui Y."/>
            <person name="Lee K.H."/>
            <person name="Betenbaugh M.J."/>
            <person name="Quake S.R."/>
            <person name="Famili I."/>
            <person name="Palsson B.O."/>
            <person name="Wang J."/>
        </authorList>
    </citation>
    <scope>NUCLEOTIDE SEQUENCE [LARGE SCALE GENOMIC DNA]</scope>
    <source>
        <strain evidence="4">CHO K1 cell line</strain>
    </source>
</reference>
<feature type="transmembrane region" description="Helical" evidence="1">
    <location>
        <begin position="54"/>
        <end position="72"/>
    </location>
</feature>
<gene>
    <name evidence="3" type="ORF">H671_5g14831</name>
    <name evidence="2" type="ORF">I79_025984</name>
</gene>
<dbReference type="Proteomes" id="UP000030759">
    <property type="component" value="Unassembled WGS sequence"/>
</dbReference>
<keyword evidence="1" id="KW-0812">Transmembrane</keyword>
<evidence type="ECO:0000313" key="4">
    <source>
        <dbReference type="Proteomes" id="UP000001075"/>
    </source>
</evidence>
<sequence>MVSRLKSRRGFTILSVFWWLSTDLILTLNFRYFYWKIKDEMCSSCLDSFSFDNWLHVCIWMACFGRSTLLTYQKRASDPMMELPHGYLRTLDHWKSN</sequence>
<evidence type="ECO:0000313" key="2">
    <source>
        <dbReference type="EMBL" id="EGV91354.1"/>
    </source>
</evidence>
<accession>G3IPR5</accession>
<dbReference type="AlphaFoldDB" id="G3IPR5"/>
<evidence type="ECO:0000313" key="3">
    <source>
        <dbReference type="EMBL" id="ERE72679.1"/>
    </source>
</evidence>
<dbReference type="EMBL" id="JH013985">
    <property type="protein sequence ID" value="EGV91354.1"/>
    <property type="molecule type" value="Genomic_DNA"/>
</dbReference>
<protein>
    <submittedName>
        <fullName evidence="2">Uncharacterized protein</fullName>
    </submittedName>
</protein>
<keyword evidence="1" id="KW-1133">Transmembrane helix</keyword>
<name>G3IPR5_CRIGR</name>
<evidence type="ECO:0000313" key="5">
    <source>
        <dbReference type="Proteomes" id="UP000030759"/>
    </source>
</evidence>
<proteinExistence type="predicted"/>
<reference evidence="5" key="3">
    <citation type="journal article" date="2013" name="Nat. Biotechnol.">
        <title>Chinese hamster genome sequenced from sorted chromosomes.</title>
        <authorList>
            <person name="Brinkrolf K."/>
            <person name="Rupp O."/>
            <person name="Laux H."/>
            <person name="Kollin F."/>
            <person name="Ernst W."/>
            <person name="Linke B."/>
            <person name="Kofler R."/>
            <person name="Romand S."/>
            <person name="Hesse F."/>
            <person name="Budach W.E."/>
            <person name="Galosy S."/>
            <person name="Muller D."/>
            <person name="Noll T."/>
            <person name="Wienberg J."/>
            <person name="Jostock T."/>
            <person name="Leonard M."/>
            <person name="Grillari J."/>
            <person name="Tauch A."/>
            <person name="Goesmann A."/>
            <person name="Helk B."/>
            <person name="Mott J.E."/>
            <person name="Puhler A."/>
            <person name="Borth N."/>
        </authorList>
    </citation>
    <scope>NUCLEOTIDE SEQUENCE [LARGE SCALE GENOMIC DNA]</scope>
    <source>
        <strain evidence="5">17A/GY</strain>
    </source>
</reference>